<proteinExistence type="predicted"/>
<feature type="domain" description="VWFA" evidence="8">
    <location>
        <begin position="82"/>
        <end position="263"/>
    </location>
</feature>
<dbReference type="CDD" id="cd00033">
    <property type="entry name" value="CCP"/>
    <property type="match status" value="2"/>
</dbReference>
<dbReference type="Pfam" id="PF00084">
    <property type="entry name" value="Sushi"/>
    <property type="match status" value="2"/>
</dbReference>
<dbReference type="SUPFAM" id="SSF57535">
    <property type="entry name" value="Complement control module/SCR domain"/>
    <property type="match status" value="2"/>
</dbReference>
<dbReference type="Gene3D" id="3.40.50.410">
    <property type="entry name" value="von Willebrand factor, type A domain"/>
    <property type="match status" value="1"/>
</dbReference>
<sequence length="638" mass="69196">MARFAATAFTILLFALTFANIDAYYGRRRYNGRRTFFRRPSYYNQFMRQTAMVYEKAKVETLGDIFKRHVQQLRQTSNRQVELVFLIDSSGTVGRHYFFEEVRFVRNLLADFTVDVNATRVSVITFSSPHKVFRHVDYLSEPAADNHKCRLLGEDVPKVSYTPGGTFTLGALLEAEFVLRHSRPQAAKAIFLMTDGYSNGGDPRPVAARLRRQGVKIFTFGIRDGFVWELQEMASDPKNETCYILDSFEEFEGLAKRALHADLHSGTYLQQTSSKCDQLCQDEYLCCHANASCACGTYTGKYECLCRPGHYGTGRGPTGCTPCPHGTYKNSTGFGDVSICTRCPDEHQTTPLGAVSEQQCVCKRGYRRFESNDSNECTVFRCPKLSPPIHGYFVNKKCNNVFNAACGLKCEHGYELRGSSLRICQDDGTWSGSDATCISVLLTAFITFTSVLFLTAVTGDVAGDVTVYVAGDATDDVAGDVAGDVTADIAGDVAGDVTVYVAGDATDDVAGDVAGDVTGDVAGDVTVGVAGDVTVYIAGDATGAGAGDVAGDVAGGVAGDVAGDVAVKTCPSLPAPKNGHMVCSSDDFSYSTTCRFTCNPGYKLVNSRKRKCLAISEWTGIPPRCIGEGMDYITQLRH</sequence>
<dbReference type="PANTHER" id="PTHR46393">
    <property type="entry name" value="SUSHI DOMAIN-CONTAINING PROTEIN"/>
    <property type="match status" value="1"/>
</dbReference>
<dbReference type="InterPro" id="IPR000436">
    <property type="entry name" value="Sushi_SCR_CCP_dom"/>
</dbReference>
<evidence type="ECO:0000256" key="7">
    <source>
        <dbReference type="SAM" id="SignalP"/>
    </source>
</evidence>
<dbReference type="Gene3D" id="2.10.70.10">
    <property type="entry name" value="Complement Module, domain 1"/>
    <property type="match status" value="2"/>
</dbReference>
<evidence type="ECO:0000256" key="2">
    <source>
        <dbReference type="ARBA" id="ARBA00022729"/>
    </source>
</evidence>
<feature type="domain" description="Sushi" evidence="9">
    <location>
        <begin position="380"/>
        <end position="439"/>
    </location>
</feature>
<keyword evidence="11" id="KW-1185">Reference proteome</keyword>
<dbReference type="SMART" id="SM00327">
    <property type="entry name" value="VWA"/>
    <property type="match status" value="1"/>
</dbReference>
<dbReference type="Pfam" id="PF00092">
    <property type="entry name" value="VWA"/>
    <property type="match status" value="1"/>
</dbReference>
<keyword evidence="3" id="KW-0677">Repeat</keyword>
<dbReference type="AlphaFoldDB" id="A0AAV4AC14"/>
<dbReference type="InterPro" id="IPR035976">
    <property type="entry name" value="Sushi/SCR/CCP_sf"/>
</dbReference>
<evidence type="ECO:0000313" key="10">
    <source>
        <dbReference type="EMBL" id="GFO03969.1"/>
    </source>
</evidence>
<feature type="disulfide bond" evidence="6">
    <location>
        <begin position="410"/>
        <end position="437"/>
    </location>
</feature>
<dbReference type="PANTHER" id="PTHR46393:SF7">
    <property type="entry name" value="COMPLEMENT C2"/>
    <property type="match status" value="1"/>
</dbReference>
<dbReference type="Gene3D" id="2.10.50.10">
    <property type="entry name" value="Tumor Necrosis Factor Receptor, subunit A, domain 2"/>
    <property type="match status" value="1"/>
</dbReference>
<reference evidence="10 11" key="1">
    <citation type="journal article" date="2021" name="Elife">
        <title>Chloroplast acquisition without the gene transfer in kleptoplastic sea slugs, Plakobranchus ocellatus.</title>
        <authorList>
            <person name="Maeda T."/>
            <person name="Takahashi S."/>
            <person name="Yoshida T."/>
            <person name="Shimamura S."/>
            <person name="Takaki Y."/>
            <person name="Nagai Y."/>
            <person name="Toyoda A."/>
            <person name="Suzuki Y."/>
            <person name="Arimoto A."/>
            <person name="Ishii H."/>
            <person name="Satoh N."/>
            <person name="Nishiyama T."/>
            <person name="Hasebe M."/>
            <person name="Maruyama T."/>
            <person name="Minagawa J."/>
            <person name="Obokata J."/>
            <person name="Shigenobu S."/>
        </authorList>
    </citation>
    <scope>NUCLEOTIDE SEQUENCE [LARGE SCALE GENOMIC DNA]</scope>
</reference>
<evidence type="ECO:0000259" key="8">
    <source>
        <dbReference type="PROSITE" id="PS50234"/>
    </source>
</evidence>
<name>A0AAV4AC14_9GAST</name>
<evidence type="ECO:0000256" key="3">
    <source>
        <dbReference type="ARBA" id="ARBA00022737"/>
    </source>
</evidence>
<dbReference type="Proteomes" id="UP000735302">
    <property type="component" value="Unassembled WGS sequence"/>
</dbReference>
<dbReference type="PROSITE" id="PS50234">
    <property type="entry name" value="VWFA"/>
    <property type="match status" value="1"/>
</dbReference>
<keyword evidence="1 6" id="KW-0768">Sushi</keyword>
<evidence type="ECO:0000256" key="1">
    <source>
        <dbReference type="ARBA" id="ARBA00022659"/>
    </source>
</evidence>
<accession>A0AAV4AC14</accession>
<comment type="caution">
    <text evidence="10">The sequence shown here is derived from an EMBL/GenBank/DDBJ whole genome shotgun (WGS) entry which is preliminary data.</text>
</comment>
<evidence type="ECO:0000259" key="9">
    <source>
        <dbReference type="PROSITE" id="PS50923"/>
    </source>
</evidence>
<gene>
    <name evidence="10" type="ORF">PoB_003047400</name>
</gene>
<dbReference type="SUPFAM" id="SSF53300">
    <property type="entry name" value="vWA-like"/>
    <property type="match status" value="1"/>
</dbReference>
<feature type="signal peptide" evidence="7">
    <location>
        <begin position="1"/>
        <end position="23"/>
    </location>
</feature>
<evidence type="ECO:0000256" key="6">
    <source>
        <dbReference type="PROSITE-ProRule" id="PRU00302"/>
    </source>
</evidence>
<dbReference type="CDD" id="cd00185">
    <property type="entry name" value="TNFRSF"/>
    <property type="match status" value="1"/>
</dbReference>
<evidence type="ECO:0000313" key="11">
    <source>
        <dbReference type="Proteomes" id="UP000735302"/>
    </source>
</evidence>
<comment type="caution">
    <text evidence="6">Lacks conserved residue(s) required for the propagation of feature annotation.</text>
</comment>
<dbReference type="Pfam" id="PF07699">
    <property type="entry name" value="Ephrin_rec_like"/>
    <property type="match status" value="1"/>
</dbReference>
<feature type="disulfide bond" evidence="6">
    <location>
        <begin position="598"/>
        <end position="625"/>
    </location>
</feature>
<organism evidence="10 11">
    <name type="scientific">Plakobranchus ocellatus</name>
    <dbReference type="NCBI Taxonomy" id="259542"/>
    <lineage>
        <taxon>Eukaryota</taxon>
        <taxon>Metazoa</taxon>
        <taxon>Spiralia</taxon>
        <taxon>Lophotrochozoa</taxon>
        <taxon>Mollusca</taxon>
        <taxon>Gastropoda</taxon>
        <taxon>Heterobranchia</taxon>
        <taxon>Euthyneura</taxon>
        <taxon>Panpulmonata</taxon>
        <taxon>Sacoglossa</taxon>
        <taxon>Placobranchoidea</taxon>
        <taxon>Plakobranchidae</taxon>
        <taxon>Plakobranchus</taxon>
    </lineage>
</organism>
<dbReference type="InterPro" id="IPR036465">
    <property type="entry name" value="vWFA_dom_sf"/>
</dbReference>
<feature type="domain" description="Sushi" evidence="9">
    <location>
        <begin position="568"/>
        <end position="627"/>
    </location>
</feature>
<evidence type="ECO:0000256" key="4">
    <source>
        <dbReference type="ARBA" id="ARBA00023157"/>
    </source>
</evidence>
<dbReference type="InterPro" id="IPR011641">
    <property type="entry name" value="Tyr-kin_ephrin_A/B_rcpt-like"/>
</dbReference>
<dbReference type="InterPro" id="IPR002035">
    <property type="entry name" value="VWF_A"/>
</dbReference>
<protein>
    <submittedName>
        <fullName evidence="10">Sushi, von Willebrand factor type a, egf and pentraxin domain containing 1, mRNA protein</fullName>
    </submittedName>
</protein>
<keyword evidence="4 6" id="KW-1015">Disulfide bond</keyword>
<dbReference type="CDD" id="cd01450">
    <property type="entry name" value="vWFA_subfamily_ECM"/>
    <property type="match status" value="1"/>
</dbReference>
<dbReference type="InterPro" id="IPR009030">
    <property type="entry name" value="Growth_fac_rcpt_cys_sf"/>
</dbReference>
<keyword evidence="5" id="KW-0325">Glycoprotein</keyword>
<dbReference type="SMART" id="SM00032">
    <property type="entry name" value="CCP"/>
    <property type="match status" value="2"/>
</dbReference>
<evidence type="ECO:0000256" key="5">
    <source>
        <dbReference type="ARBA" id="ARBA00023180"/>
    </source>
</evidence>
<dbReference type="SUPFAM" id="SSF57184">
    <property type="entry name" value="Growth factor receptor domain"/>
    <property type="match status" value="1"/>
</dbReference>
<keyword evidence="2 7" id="KW-0732">Signal</keyword>
<dbReference type="SMART" id="SM01411">
    <property type="entry name" value="Ephrin_rec_like"/>
    <property type="match status" value="1"/>
</dbReference>
<dbReference type="PROSITE" id="PS50923">
    <property type="entry name" value="SUSHI"/>
    <property type="match status" value="2"/>
</dbReference>
<dbReference type="EMBL" id="BLXT01003733">
    <property type="protein sequence ID" value="GFO03969.1"/>
    <property type="molecule type" value="Genomic_DNA"/>
</dbReference>
<feature type="chain" id="PRO_5043999770" evidence="7">
    <location>
        <begin position="24"/>
        <end position="638"/>
    </location>
</feature>